<dbReference type="InterPro" id="IPR014975">
    <property type="entry name" value="DUF1836"/>
</dbReference>
<evidence type="ECO:0000313" key="1">
    <source>
        <dbReference type="EMBL" id="TLS37157.1"/>
    </source>
</evidence>
<dbReference type="RefSeq" id="WP_138126562.1">
    <property type="nucleotide sequence ID" value="NZ_SWLG01000007.1"/>
</dbReference>
<dbReference type="PANTHER" id="PTHR40056">
    <property type="entry name" value="HYPOTHETICAL CYTOSOLIC PROTEIN"/>
    <property type="match status" value="1"/>
</dbReference>
<dbReference type="PANTHER" id="PTHR40056:SF1">
    <property type="entry name" value="DUF1836 DOMAIN-CONTAINING PROTEIN"/>
    <property type="match status" value="1"/>
</dbReference>
<accession>A0A5R9F0T0</accession>
<name>A0A5R9F0T0_9BACL</name>
<protein>
    <submittedName>
        <fullName evidence="1">DUF1836 domain-containing protein</fullName>
    </submittedName>
</protein>
<gene>
    <name evidence="1" type="ORF">FCL54_11555</name>
</gene>
<dbReference type="OrthoDB" id="2351599at2"/>
<dbReference type="Pfam" id="PF08876">
    <property type="entry name" value="DUF1836"/>
    <property type="match status" value="1"/>
</dbReference>
<evidence type="ECO:0000313" key="2">
    <source>
        <dbReference type="Proteomes" id="UP000308230"/>
    </source>
</evidence>
<comment type="caution">
    <text evidence="1">The sequence shown here is derived from an EMBL/GenBank/DDBJ whole genome shotgun (WGS) entry which is preliminary data.</text>
</comment>
<dbReference type="EMBL" id="SWLG01000007">
    <property type="protein sequence ID" value="TLS37157.1"/>
    <property type="molecule type" value="Genomic_DNA"/>
</dbReference>
<keyword evidence="2" id="KW-1185">Reference proteome</keyword>
<sequence length="251" mass="28444">METFQLSRKHLAELLLALRGDIKKSPLNVLQEAWASSHQEELDKNKALTALIGTEMPSIFQKLIKVDRKKVGFSINEIVALGNQIEYTHLSSSAVQNWVKRDVKALIGSPQLGKKYTLEQSTILFIVEDLKSSLDFHSISKILTMIFRNPADRSDDIIDPIILYNGYAAIFEKIHHTIIKINDGNHPLNNQIENFIKAESEKFIQNLTMLSSEDQKVVLNTLIITCLSVQTTYYQSTTNRHLNAALFSYGI</sequence>
<organism evidence="1 2">
    <name type="scientific">Exobacillus caeni</name>
    <dbReference type="NCBI Taxonomy" id="2574798"/>
    <lineage>
        <taxon>Bacteria</taxon>
        <taxon>Bacillati</taxon>
        <taxon>Bacillota</taxon>
        <taxon>Bacilli</taxon>
        <taxon>Bacillales</taxon>
        <taxon>Guptibacillaceae</taxon>
        <taxon>Exobacillus</taxon>
    </lineage>
</organism>
<dbReference type="Proteomes" id="UP000308230">
    <property type="component" value="Unassembled WGS sequence"/>
</dbReference>
<dbReference type="AlphaFoldDB" id="A0A5R9F0T0"/>
<proteinExistence type="predicted"/>
<reference evidence="1 2" key="1">
    <citation type="submission" date="2019-04" db="EMBL/GenBank/DDBJ databases">
        <title>Bacillus caeni sp. nov., a bacterium isolated from mangrove sediment.</title>
        <authorList>
            <person name="Huang H."/>
            <person name="Mo K."/>
            <person name="Hu Y."/>
        </authorList>
    </citation>
    <scope>NUCLEOTIDE SEQUENCE [LARGE SCALE GENOMIC DNA]</scope>
    <source>
        <strain evidence="1 2">HB172195</strain>
    </source>
</reference>